<proteinExistence type="predicted"/>
<reference evidence="1 2" key="1">
    <citation type="submission" date="2019-02" db="EMBL/GenBank/DDBJ databases">
        <title>Deep-cultivation of Planctomycetes and their phenomic and genomic characterization uncovers novel biology.</title>
        <authorList>
            <person name="Wiegand S."/>
            <person name="Jogler M."/>
            <person name="Boedeker C."/>
            <person name="Pinto D."/>
            <person name="Vollmers J."/>
            <person name="Rivas-Marin E."/>
            <person name="Kohn T."/>
            <person name="Peeters S.H."/>
            <person name="Heuer A."/>
            <person name="Rast P."/>
            <person name="Oberbeckmann S."/>
            <person name="Bunk B."/>
            <person name="Jeske O."/>
            <person name="Meyerdierks A."/>
            <person name="Storesund J.E."/>
            <person name="Kallscheuer N."/>
            <person name="Luecker S."/>
            <person name="Lage O.M."/>
            <person name="Pohl T."/>
            <person name="Merkel B.J."/>
            <person name="Hornburger P."/>
            <person name="Mueller R.-W."/>
            <person name="Bruemmer F."/>
            <person name="Labrenz M."/>
            <person name="Spormann A.M."/>
            <person name="Op den Camp H."/>
            <person name="Overmann J."/>
            <person name="Amann R."/>
            <person name="Jetten M.S.M."/>
            <person name="Mascher T."/>
            <person name="Medema M.H."/>
            <person name="Devos D.P."/>
            <person name="Kaster A.-K."/>
            <person name="Ovreas L."/>
            <person name="Rohde M."/>
            <person name="Galperin M.Y."/>
            <person name="Jogler C."/>
        </authorList>
    </citation>
    <scope>NUCLEOTIDE SEQUENCE [LARGE SCALE GENOMIC DNA]</scope>
    <source>
        <strain evidence="1 2">Pan153</strain>
    </source>
</reference>
<dbReference type="OrthoDB" id="8444591at2"/>
<evidence type="ECO:0000313" key="2">
    <source>
        <dbReference type="Proteomes" id="UP000320839"/>
    </source>
</evidence>
<organism evidence="1 2">
    <name type="scientific">Gimesia panareensis</name>
    <dbReference type="NCBI Taxonomy" id="2527978"/>
    <lineage>
        <taxon>Bacteria</taxon>
        <taxon>Pseudomonadati</taxon>
        <taxon>Planctomycetota</taxon>
        <taxon>Planctomycetia</taxon>
        <taxon>Planctomycetales</taxon>
        <taxon>Planctomycetaceae</taxon>
        <taxon>Gimesia</taxon>
    </lineage>
</organism>
<accession>A0A518FIW9</accession>
<evidence type="ECO:0000313" key="1">
    <source>
        <dbReference type="EMBL" id="QDV16220.1"/>
    </source>
</evidence>
<sequence>MSDLKSSIAALQAAIEKSSQPITLQPADEAEIKRIQDTLPLTDVMCDWYSQAAPCEFEMPWAVEMLILFAPADLLEGQAGYRWLGQTGGDVIEDWNPDWVVMGECSGDPIIADTRISETPILMAMHGMGVWEPLLIAPGLSDFLLLLSAWLQSFEEFEGSIQDDNYEIRADFLQAFQARLKGIIPESNLENLLSFF</sequence>
<gene>
    <name evidence="1" type="ORF">Pan153_08410</name>
</gene>
<name>A0A518FIW9_9PLAN</name>
<dbReference type="AlphaFoldDB" id="A0A518FIW9"/>
<dbReference type="RefSeq" id="WP_145454157.1">
    <property type="nucleotide sequence ID" value="NZ_CP036317.1"/>
</dbReference>
<evidence type="ECO:0008006" key="3">
    <source>
        <dbReference type="Google" id="ProtNLM"/>
    </source>
</evidence>
<dbReference type="EMBL" id="CP036317">
    <property type="protein sequence ID" value="QDV16220.1"/>
    <property type="molecule type" value="Genomic_DNA"/>
</dbReference>
<dbReference type="Proteomes" id="UP000320839">
    <property type="component" value="Chromosome"/>
</dbReference>
<protein>
    <recommendedName>
        <fullName evidence="3">Knr4/Smi1-like domain-containing protein</fullName>
    </recommendedName>
</protein>